<keyword evidence="5" id="KW-0285">Flavoprotein</keyword>
<evidence type="ECO:0000256" key="2">
    <source>
        <dbReference type="ARBA" id="ARBA00004924"/>
    </source>
</evidence>
<evidence type="ECO:0000256" key="7">
    <source>
        <dbReference type="ARBA" id="ARBA00022857"/>
    </source>
</evidence>
<evidence type="ECO:0000256" key="6">
    <source>
        <dbReference type="ARBA" id="ARBA00022827"/>
    </source>
</evidence>
<sequence>MASTEDSPIYDVLGLGFGPANIAVAGAITESWKDPSFPIQKALFIERHHVFRWHPGMLLPGARMQISFMKDLATLRSPQSPITFLSYLHSEGRLLKFINRGSTIPTRKEYADYLGWAARYVQSQGITVHWGTEVVALDDGKDGTVHVHAKNLTTGEISIHRARNLVIAPGGAGNIPRPFASIYEDPSVVHSSAYATSVESIFDKIGVSSRPVRIGVVGSGQSAAEVTLDLRERLSAFPCSAGRHHIEMIIRKGSLKPSDDSPFANEIFDPESTDAWFSMRSPSVRSAQLKEYKGTNYGVVNPRTIDSLYEVMYDQQLDETVSRRPSTKELSSPVIAIKPYTLVLAAERVQEGSETPSFVFTCRHAITGEISTQTYDAIVCATGYQRTAWIDLLKTCEIGKYFGLDKTTDASQTHLAPETDLHGLISRMSGPLSDGKASASESAISTPISSSASNTPPTSPSLTDLSLPAPTIYVSRKYQLLPNRTATGEPEFKPRIYIQGVEEATHGLSDTLLSVMGVRAGEVVGDICRTH</sequence>
<comment type="pathway">
    <text evidence="2">Siderophore biosynthesis.</text>
</comment>
<protein>
    <recommendedName>
        <fullName evidence="4">L-ornithine N(5)-monooxygenase [NAD(P)H]</fullName>
        <ecNumber evidence="4">1.14.13.196</ecNumber>
    </recommendedName>
</protein>
<evidence type="ECO:0000256" key="9">
    <source>
        <dbReference type="ARBA" id="ARBA00047598"/>
    </source>
</evidence>
<dbReference type="InterPro" id="IPR025700">
    <property type="entry name" value="Lys/Orn_oxygenase"/>
</dbReference>
<dbReference type="Proteomes" id="UP001383192">
    <property type="component" value="Unassembled WGS sequence"/>
</dbReference>
<evidence type="ECO:0000256" key="1">
    <source>
        <dbReference type="ARBA" id="ARBA00001974"/>
    </source>
</evidence>
<keyword evidence="7" id="KW-0521">NADP</keyword>
<dbReference type="GO" id="GO:0006879">
    <property type="term" value="P:intracellular iron ion homeostasis"/>
    <property type="evidence" value="ECO:0007669"/>
    <property type="project" value="TreeGrafter"/>
</dbReference>
<dbReference type="PANTHER" id="PTHR42802">
    <property type="entry name" value="MONOOXYGENASE"/>
    <property type="match status" value="1"/>
</dbReference>
<dbReference type="AlphaFoldDB" id="A0AAW0BRV9"/>
<feature type="region of interest" description="Disordered" evidence="11">
    <location>
        <begin position="426"/>
        <end position="465"/>
    </location>
</feature>
<evidence type="ECO:0000256" key="3">
    <source>
        <dbReference type="ARBA" id="ARBA00007588"/>
    </source>
</evidence>
<organism evidence="12 13">
    <name type="scientific">Paramarasmius palmivorus</name>
    <dbReference type="NCBI Taxonomy" id="297713"/>
    <lineage>
        <taxon>Eukaryota</taxon>
        <taxon>Fungi</taxon>
        <taxon>Dikarya</taxon>
        <taxon>Basidiomycota</taxon>
        <taxon>Agaricomycotina</taxon>
        <taxon>Agaricomycetes</taxon>
        <taxon>Agaricomycetidae</taxon>
        <taxon>Agaricales</taxon>
        <taxon>Marasmiineae</taxon>
        <taxon>Marasmiaceae</taxon>
        <taxon>Paramarasmius</taxon>
    </lineage>
</organism>
<evidence type="ECO:0000256" key="10">
    <source>
        <dbReference type="ARBA" id="ARBA00049248"/>
    </source>
</evidence>
<evidence type="ECO:0000313" key="12">
    <source>
        <dbReference type="EMBL" id="KAK7028828.1"/>
    </source>
</evidence>
<evidence type="ECO:0000256" key="8">
    <source>
        <dbReference type="ARBA" id="ARBA00023002"/>
    </source>
</evidence>
<evidence type="ECO:0000256" key="11">
    <source>
        <dbReference type="SAM" id="MobiDB-lite"/>
    </source>
</evidence>
<reference evidence="12 13" key="1">
    <citation type="submission" date="2024-01" db="EMBL/GenBank/DDBJ databases">
        <title>A draft genome for a cacao thread blight-causing isolate of Paramarasmius palmivorus.</title>
        <authorList>
            <person name="Baruah I.K."/>
            <person name="Bukari Y."/>
            <person name="Amoako-Attah I."/>
            <person name="Meinhardt L.W."/>
            <person name="Bailey B.A."/>
            <person name="Cohen S.P."/>
        </authorList>
    </citation>
    <scope>NUCLEOTIDE SEQUENCE [LARGE SCALE GENOMIC DNA]</scope>
    <source>
        <strain evidence="12 13">GH-12</strain>
    </source>
</reference>
<name>A0AAW0BRV9_9AGAR</name>
<dbReference type="Gene3D" id="3.50.50.60">
    <property type="entry name" value="FAD/NAD(P)-binding domain"/>
    <property type="match status" value="1"/>
</dbReference>
<accession>A0AAW0BRV9</accession>
<evidence type="ECO:0000256" key="4">
    <source>
        <dbReference type="ARBA" id="ARBA00012881"/>
    </source>
</evidence>
<keyword evidence="13" id="KW-1185">Reference proteome</keyword>
<dbReference type="PANTHER" id="PTHR42802:SF1">
    <property type="entry name" value="L-ORNITHINE N(5)-MONOOXYGENASE"/>
    <property type="match status" value="1"/>
</dbReference>
<keyword evidence="6" id="KW-0274">FAD</keyword>
<dbReference type="Pfam" id="PF13434">
    <property type="entry name" value="Lys_Orn_oxgnase"/>
    <property type="match status" value="1"/>
</dbReference>
<evidence type="ECO:0000256" key="5">
    <source>
        <dbReference type="ARBA" id="ARBA00022630"/>
    </source>
</evidence>
<comment type="catalytic activity">
    <reaction evidence="10">
        <text>L-ornithine + NADH + O2 = N(5)-hydroxy-L-ornithine + NAD(+) + H2O</text>
        <dbReference type="Rhea" id="RHEA:41512"/>
        <dbReference type="ChEBI" id="CHEBI:15377"/>
        <dbReference type="ChEBI" id="CHEBI:15379"/>
        <dbReference type="ChEBI" id="CHEBI:46911"/>
        <dbReference type="ChEBI" id="CHEBI:57540"/>
        <dbReference type="ChEBI" id="CHEBI:57945"/>
        <dbReference type="ChEBI" id="CHEBI:78275"/>
        <dbReference type="EC" id="1.14.13.196"/>
    </reaction>
</comment>
<dbReference type="GO" id="GO:0016491">
    <property type="term" value="F:oxidoreductase activity"/>
    <property type="evidence" value="ECO:0007669"/>
    <property type="project" value="UniProtKB-KW"/>
</dbReference>
<comment type="catalytic activity">
    <reaction evidence="9">
        <text>L-ornithine + NADPH + O2 = N(5)-hydroxy-L-ornithine + NADP(+) + H2O</text>
        <dbReference type="Rhea" id="RHEA:41508"/>
        <dbReference type="ChEBI" id="CHEBI:15377"/>
        <dbReference type="ChEBI" id="CHEBI:15379"/>
        <dbReference type="ChEBI" id="CHEBI:46911"/>
        <dbReference type="ChEBI" id="CHEBI:57783"/>
        <dbReference type="ChEBI" id="CHEBI:58349"/>
        <dbReference type="ChEBI" id="CHEBI:78275"/>
        <dbReference type="EC" id="1.14.13.196"/>
    </reaction>
</comment>
<comment type="similarity">
    <text evidence="3">Belongs to the lysine N(6)-hydroxylase/L-ornithine N(5)-oxygenase family.</text>
</comment>
<comment type="caution">
    <text evidence="12">The sequence shown here is derived from an EMBL/GenBank/DDBJ whole genome shotgun (WGS) entry which is preliminary data.</text>
</comment>
<evidence type="ECO:0000313" key="13">
    <source>
        <dbReference type="Proteomes" id="UP001383192"/>
    </source>
</evidence>
<dbReference type="EMBL" id="JAYKXP010000088">
    <property type="protein sequence ID" value="KAK7028828.1"/>
    <property type="molecule type" value="Genomic_DNA"/>
</dbReference>
<keyword evidence="8" id="KW-0560">Oxidoreductase</keyword>
<comment type="cofactor">
    <cofactor evidence="1">
        <name>FAD</name>
        <dbReference type="ChEBI" id="CHEBI:57692"/>
    </cofactor>
</comment>
<feature type="compositionally biased region" description="Low complexity" evidence="11">
    <location>
        <begin position="437"/>
        <end position="465"/>
    </location>
</feature>
<dbReference type="SUPFAM" id="SSF51905">
    <property type="entry name" value="FAD/NAD(P)-binding domain"/>
    <property type="match status" value="1"/>
</dbReference>
<dbReference type="EC" id="1.14.13.196" evidence="4"/>
<proteinExistence type="inferred from homology"/>
<dbReference type="InterPro" id="IPR036188">
    <property type="entry name" value="FAD/NAD-bd_sf"/>
</dbReference>
<gene>
    <name evidence="12" type="ORF">VNI00_014841</name>
</gene>